<proteinExistence type="predicted"/>
<dbReference type="AlphaFoldDB" id="A0A8H7A5C1"/>
<dbReference type="OrthoDB" id="4540548at2759"/>
<organism evidence="1 2">
    <name type="scientific">Endocarpon pusillum</name>
    <dbReference type="NCBI Taxonomy" id="364733"/>
    <lineage>
        <taxon>Eukaryota</taxon>
        <taxon>Fungi</taxon>
        <taxon>Dikarya</taxon>
        <taxon>Ascomycota</taxon>
        <taxon>Pezizomycotina</taxon>
        <taxon>Eurotiomycetes</taxon>
        <taxon>Chaetothyriomycetidae</taxon>
        <taxon>Verrucariales</taxon>
        <taxon>Verrucariaceae</taxon>
        <taxon>Endocarpon</taxon>
    </lineage>
</organism>
<dbReference type="EMBL" id="JAACFV010000208">
    <property type="protein sequence ID" value="KAF7502935.1"/>
    <property type="molecule type" value="Genomic_DNA"/>
</dbReference>
<dbReference type="Proteomes" id="UP000606974">
    <property type="component" value="Unassembled WGS sequence"/>
</dbReference>
<protein>
    <submittedName>
        <fullName evidence="1">Uncharacterized protein</fullName>
    </submittedName>
</protein>
<accession>A0A8H7A5C1</accession>
<gene>
    <name evidence="1" type="ORF">GJ744_004811</name>
</gene>
<evidence type="ECO:0000313" key="1">
    <source>
        <dbReference type="EMBL" id="KAF7502935.1"/>
    </source>
</evidence>
<comment type="caution">
    <text evidence="1">The sequence shown here is derived from an EMBL/GenBank/DDBJ whole genome shotgun (WGS) entry which is preliminary data.</text>
</comment>
<reference evidence="1" key="1">
    <citation type="submission" date="2020-02" db="EMBL/GenBank/DDBJ databases">
        <authorList>
            <person name="Palmer J.M."/>
        </authorList>
    </citation>
    <scope>NUCLEOTIDE SEQUENCE</scope>
    <source>
        <strain evidence="1">EPUS1.4</strain>
        <tissue evidence="1">Thallus</tissue>
    </source>
</reference>
<evidence type="ECO:0000313" key="2">
    <source>
        <dbReference type="Proteomes" id="UP000606974"/>
    </source>
</evidence>
<sequence length="86" mass="9259">MSVSEKSPSPRISFDEDDKRPYVASYVQKPIFHVGDKVYLLISGGSREGPYTIASVPATGKCTLSLDNGQAVKNGAEIDMDHVESA</sequence>
<name>A0A8H7A5C1_9EURO</name>
<keyword evidence="2" id="KW-1185">Reference proteome</keyword>